<organism evidence="2 3">
    <name type="scientific">Cereibacter ovatus</name>
    <dbReference type="NCBI Taxonomy" id="439529"/>
    <lineage>
        <taxon>Bacteria</taxon>
        <taxon>Pseudomonadati</taxon>
        <taxon>Pseudomonadota</taxon>
        <taxon>Alphaproteobacteria</taxon>
        <taxon>Rhodobacterales</taxon>
        <taxon>Paracoccaceae</taxon>
        <taxon>Cereibacter</taxon>
    </lineage>
</organism>
<evidence type="ECO:0000313" key="2">
    <source>
        <dbReference type="EMBL" id="SNX74267.1"/>
    </source>
</evidence>
<feature type="domain" description="Glycosyltransferase 2-like" evidence="1">
    <location>
        <begin position="9"/>
        <end position="131"/>
    </location>
</feature>
<accession>A0A285D375</accession>
<dbReference type="PANTHER" id="PTHR43179:SF7">
    <property type="entry name" value="RHAMNOSYLTRANSFERASE WBBL"/>
    <property type="match status" value="1"/>
</dbReference>
<dbReference type="Pfam" id="PF00535">
    <property type="entry name" value="Glycos_transf_2"/>
    <property type="match status" value="1"/>
</dbReference>
<gene>
    <name evidence="2" type="ORF">SAMN05878503_1217</name>
</gene>
<proteinExistence type="predicted"/>
<evidence type="ECO:0000259" key="1">
    <source>
        <dbReference type="Pfam" id="PF00535"/>
    </source>
</evidence>
<dbReference type="InterPro" id="IPR001173">
    <property type="entry name" value="Glyco_trans_2-like"/>
</dbReference>
<dbReference type="Gene3D" id="3.90.550.10">
    <property type="entry name" value="Spore Coat Polysaccharide Biosynthesis Protein SpsA, Chain A"/>
    <property type="match status" value="1"/>
</dbReference>
<evidence type="ECO:0000313" key="3">
    <source>
        <dbReference type="Proteomes" id="UP000219467"/>
    </source>
</evidence>
<dbReference type="RefSeq" id="WP_097031615.1">
    <property type="nucleotide sequence ID" value="NZ_OAOQ01000021.1"/>
</dbReference>
<keyword evidence="3" id="KW-1185">Reference proteome</keyword>
<dbReference type="OrthoDB" id="9771846at2"/>
<dbReference type="EMBL" id="OAOQ01000021">
    <property type="protein sequence ID" value="SNX74267.1"/>
    <property type="molecule type" value="Genomic_DNA"/>
</dbReference>
<dbReference type="InterPro" id="IPR029044">
    <property type="entry name" value="Nucleotide-diphossugar_trans"/>
</dbReference>
<dbReference type="SUPFAM" id="SSF53448">
    <property type="entry name" value="Nucleotide-diphospho-sugar transferases"/>
    <property type="match status" value="1"/>
</dbReference>
<protein>
    <recommendedName>
        <fullName evidence="1">Glycosyltransferase 2-like domain-containing protein</fullName>
    </recommendedName>
</protein>
<name>A0A285D375_9RHOB</name>
<reference evidence="3" key="1">
    <citation type="submission" date="2017-08" db="EMBL/GenBank/DDBJ databases">
        <authorList>
            <person name="Varghese N."/>
            <person name="Submissions S."/>
        </authorList>
    </citation>
    <scope>NUCLEOTIDE SEQUENCE [LARGE SCALE GENOMIC DNA]</scope>
    <source>
        <strain evidence="3">JA234</strain>
    </source>
</reference>
<dbReference type="CDD" id="cd04186">
    <property type="entry name" value="GT_2_like_c"/>
    <property type="match status" value="1"/>
</dbReference>
<sequence length="320" mass="34821">MSCSFVVSIINYRTGALTLQCIRSVLEAAAGHEVHVVVVDNASGDGSAETIADWIAAQPAPLPVTLVKSPRNTGFSGGHNIGMRTRTADAYLILNSDALLRPGFFDRIAAALAAHPEAGLFAPRIEHEDGTIQTSCFRFPSPLGELVGSARKGPVTWLFKRHEVALGPHPDPAAIEWASFACILLRGRMVDELGPMDEGYFLYYEDTEYCLRARRAGWGIVHVPDARAVHFRGGSGPVKALVSARKRLPGYYYASRTRFFYQAHGWGGVILANLMWYLGRGVAHGARLLGKPGSPLPERQGRDIWINALRPLGPRLAPGE</sequence>
<dbReference type="AlphaFoldDB" id="A0A285D375"/>
<dbReference type="Proteomes" id="UP000219467">
    <property type="component" value="Unassembled WGS sequence"/>
</dbReference>
<dbReference type="PANTHER" id="PTHR43179">
    <property type="entry name" value="RHAMNOSYLTRANSFERASE WBBL"/>
    <property type="match status" value="1"/>
</dbReference>